<evidence type="ECO:0000256" key="2">
    <source>
        <dbReference type="ARBA" id="ARBA00022491"/>
    </source>
</evidence>
<feature type="binding site" evidence="7">
    <location>
        <position position="74"/>
    </location>
    <ligand>
        <name>Zn(2+)</name>
        <dbReference type="ChEBI" id="CHEBI:29105"/>
    </ligand>
</feature>
<proteinExistence type="inferred from homology"/>
<keyword evidence="9" id="KW-1185">Reference proteome</keyword>
<dbReference type="Proteomes" id="UP000598174">
    <property type="component" value="Unassembled WGS sequence"/>
</dbReference>
<comment type="similarity">
    <text evidence="1">Belongs to the Fur family.</text>
</comment>
<keyword evidence="2" id="KW-0678">Repressor</keyword>
<reference evidence="8" key="1">
    <citation type="submission" date="2021-01" db="EMBL/GenBank/DDBJ databases">
        <title>Whole genome shotgun sequence of Actinoplanes ferrugineus NBRC 15555.</title>
        <authorList>
            <person name="Komaki H."/>
            <person name="Tamura T."/>
        </authorList>
    </citation>
    <scope>NUCLEOTIDE SEQUENCE</scope>
    <source>
        <strain evidence="8">NBRC 15555</strain>
    </source>
</reference>
<evidence type="ECO:0008006" key="10">
    <source>
        <dbReference type="Google" id="ProtNLM"/>
    </source>
</evidence>
<feature type="binding site" evidence="7">
    <location>
        <position position="117"/>
    </location>
    <ligand>
        <name>Zn(2+)</name>
        <dbReference type="ChEBI" id="CHEBI:29105"/>
    </ligand>
</feature>
<evidence type="ECO:0000256" key="4">
    <source>
        <dbReference type="ARBA" id="ARBA00023015"/>
    </source>
</evidence>
<dbReference type="Gene3D" id="3.30.1490.190">
    <property type="match status" value="1"/>
</dbReference>
<evidence type="ECO:0000256" key="3">
    <source>
        <dbReference type="ARBA" id="ARBA00022833"/>
    </source>
</evidence>
<dbReference type="CDD" id="cd07153">
    <property type="entry name" value="Fur_like"/>
    <property type="match status" value="1"/>
</dbReference>
<organism evidence="8 9">
    <name type="scientific">Paractinoplanes ferrugineus</name>
    <dbReference type="NCBI Taxonomy" id="113564"/>
    <lineage>
        <taxon>Bacteria</taxon>
        <taxon>Bacillati</taxon>
        <taxon>Actinomycetota</taxon>
        <taxon>Actinomycetes</taxon>
        <taxon>Micromonosporales</taxon>
        <taxon>Micromonosporaceae</taxon>
        <taxon>Paractinoplanes</taxon>
    </lineage>
</organism>
<gene>
    <name evidence="8" type="ORF">Afe05nite_75060</name>
</gene>
<name>A0A919JEF8_9ACTN</name>
<dbReference type="GO" id="GO:0000976">
    <property type="term" value="F:transcription cis-regulatory region binding"/>
    <property type="evidence" value="ECO:0007669"/>
    <property type="project" value="TreeGrafter"/>
</dbReference>
<evidence type="ECO:0000256" key="7">
    <source>
        <dbReference type="PIRSR" id="PIRSR602481-1"/>
    </source>
</evidence>
<protein>
    <recommendedName>
        <fullName evidence="10">Transcriptional repressor</fullName>
    </recommendedName>
</protein>
<dbReference type="PANTHER" id="PTHR33202:SF7">
    <property type="entry name" value="FERRIC UPTAKE REGULATION PROTEIN"/>
    <property type="match status" value="1"/>
</dbReference>
<dbReference type="EMBL" id="BOMM01000070">
    <property type="protein sequence ID" value="GIE15666.1"/>
    <property type="molecule type" value="Genomic_DNA"/>
</dbReference>
<dbReference type="InterPro" id="IPR036390">
    <property type="entry name" value="WH_DNA-bd_sf"/>
</dbReference>
<keyword evidence="5" id="KW-0238">DNA-binding</keyword>
<feature type="binding site" evidence="7">
    <location>
        <position position="114"/>
    </location>
    <ligand>
        <name>Zn(2+)</name>
        <dbReference type="ChEBI" id="CHEBI:29105"/>
    </ligand>
</feature>
<dbReference type="GO" id="GO:1900376">
    <property type="term" value="P:regulation of secondary metabolite biosynthetic process"/>
    <property type="evidence" value="ECO:0007669"/>
    <property type="project" value="TreeGrafter"/>
</dbReference>
<dbReference type="AlphaFoldDB" id="A0A919JEF8"/>
<evidence type="ECO:0000313" key="8">
    <source>
        <dbReference type="EMBL" id="GIE15666.1"/>
    </source>
</evidence>
<dbReference type="Pfam" id="PF01475">
    <property type="entry name" value="FUR"/>
    <property type="match status" value="1"/>
</dbReference>
<dbReference type="GO" id="GO:0003700">
    <property type="term" value="F:DNA-binding transcription factor activity"/>
    <property type="evidence" value="ECO:0007669"/>
    <property type="project" value="InterPro"/>
</dbReference>
<dbReference type="GO" id="GO:0045892">
    <property type="term" value="P:negative regulation of DNA-templated transcription"/>
    <property type="evidence" value="ECO:0007669"/>
    <property type="project" value="TreeGrafter"/>
</dbReference>
<feature type="binding site" evidence="7">
    <location>
        <position position="77"/>
    </location>
    <ligand>
        <name>Zn(2+)</name>
        <dbReference type="ChEBI" id="CHEBI:29105"/>
    </ligand>
</feature>
<dbReference type="InterPro" id="IPR043135">
    <property type="entry name" value="Fur_C"/>
</dbReference>
<accession>A0A919JEF8</accession>
<dbReference type="InterPro" id="IPR002481">
    <property type="entry name" value="FUR"/>
</dbReference>
<comment type="cofactor">
    <cofactor evidence="7">
        <name>Zn(2+)</name>
        <dbReference type="ChEBI" id="CHEBI:29105"/>
    </cofactor>
    <text evidence="7">Binds 1 zinc ion per subunit.</text>
</comment>
<keyword evidence="3 7" id="KW-0862">Zinc</keyword>
<sequence>MAKAALVEELLGASGHLSARELHEAMTAQHPQMDHSTVYRALHILAEDGIVHSLGGPGHTLFGLADEPHHHVVCGVCGSVAEIPAGDLGDLVAAAESRTGYSFSAQSLTLAGRCVACAG</sequence>
<dbReference type="SUPFAM" id="SSF46785">
    <property type="entry name" value="Winged helix' DNA-binding domain"/>
    <property type="match status" value="1"/>
</dbReference>
<evidence type="ECO:0000256" key="6">
    <source>
        <dbReference type="ARBA" id="ARBA00023163"/>
    </source>
</evidence>
<evidence type="ECO:0000256" key="1">
    <source>
        <dbReference type="ARBA" id="ARBA00007957"/>
    </source>
</evidence>
<dbReference type="InterPro" id="IPR036388">
    <property type="entry name" value="WH-like_DNA-bd_sf"/>
</dbReference>
<dbReference type="PANTHER" id="PTHR33202">
    <property type="entry name" value="ZINC UPTAKE REGULATION PROTEIN"/>
    <property type="match status" value="1"/>
</dbReference>
<comment type="caution">
    <text evidence="8">The sequence shown here is derived from an EMBL/GenBank/DDBJ whole genome shotgun (WGS) entry which is preliminary data.</text>
</comment>
<evidence type="ECO:0000313" key="9">
    <source>
        <dbReference type="Proteomes" id="UP000598174"/>
    </source>
</evidence>
<evidence type="ECO:0000256" key="5">
    <source>
        <dbReference type="ARBA" id="ARBA00023125"/>
    </source>
</evidence>
<keyword evidence="6" id="KW-0804">Transcription</keyword>
<dbReference type="GO" id="GO:0008270">
    <property type="term" value="F:zinc ion binding"/>
    <property type="evidence" value="ECO:0007669"/>
    <property type="project" value="TreeGrafter"/>
</dbReference>
<keyword evidence="7" id="KW-0479">Metal-binding</keyword>
<keyword evidence="4" id="KW-0805">Transcription regulation</keyword>
<dbReference type="Gene3D" id="1.10.10.10">
    <property type="entry name" value="Winged helix-like DNA-binding domain superfamily/Winged helix DNA-binding domain"/>
    <property type="match status" value="1"/>
</dbReference>